<accession>A0A6J4RXD4</accession>
<gene>
    <name evidence="1" type="ORF">AVDCRST_MAG85-681</name>
</gene>
<dbReference type="EMBL" id="CADCVT010000069">
    <property type="protein sequence ID" value="CAA9481167.1"/>
    <property type="molecule type" value="Genomic_DNA"/>
</dbReference>
<organism evidence="1">
    <name type="scientific">uncultured Solirubrobacteraceae bacterium</name>
    <dbReference type="NCBI Taxonomy" id="1162706"/>
    <lineage>
        <taxon>Bacteria</taxon>
        <taxon>Bacillati</taxon>
        <taxon>Actinomycetota</taxon>
        <taxon>Thermoleophilia</taxon>
        <taxon>Solirubrobacterales</taxon>
        <taxon>Solirubrobacteraceae</taxon>
        <taxon>environmental samples</taxon>
    </lineage>
</organism>
<evidence type="ECO:0000313" key="1">
    <source>
        <dbReference type="EMBL" id="CAA9481167.1"/>
    </source>
</evidence>
<protein>
    <submittedName>
        <fullName evidence="1">Uncharacterized protein</fullName>
    </submittedName>
</protein>
<dbReference type="AlphaFoldDB" id="A0A6J4RXD4"/>
<proteinExistence type="predicted"/>
<reference evidence="1" key="1">
    <citation type="submission" date="2020-02" db="EMBL/GenBank/DDBJ databases">
        <authorList>
            <person name="Meier V. D."/>
        </authorList>
    </citation>
    <scope>NUCLEOTIDE SEQUENCE</scope>
    <source>
        <strain evidence="1">AVDCRST_MAG85</strain>
    </source>
</reference>
<name>A0A6J4RXD4_9ACTN</name>
<feature type="non-terminal residue" evidence="1">
    <location>
        <position position="1"/>
    </location>
</feature>
<sequence>AARPVAAAAAPGRGSSSIANERVLYATEENLNSDCGKSGRFVTYDLQGTFDGEGFRDTAKTKHRMQVLDTWTPEKAEGATGCASAHYFASRGDGLFANAFYEQGVRFLDVSNPSDIRQVGWWRPDDANTFATYFRDGHVFVADFTRGVEILKFDGHPGKAKTRTAPSLDRAITRRMDPSLGFLCPLKP</sequence>